<dbReference type="AlphaFoldDB" id="A0A2P2NY82"/>
<accession>A0A2P2NY82</accession>
<name>A0A2P2NY82_RHIMU</name>
<protein>
    <submittedName>
        <fullName evidence="1">Uncharacterized protein</fullName>
    </submittedName>
</protein>
<organism evidence="1">
    <name type="scientific">Rhizophora mucronata</name>
    <name type="common">Asiatic mangrove</name>
    <dbReference type="NCBI Taxonomy" id="61149"/>
    <lineage>
        <taxon>Eukaryota</taxon>
        <taxon>Viridiplantae</taxon>
        <taxon>Streptophyta</taxon>
        <taxon>Embryophyta</taxon>
        <taxon>Tracheophyta</taxon>
        <taxon>Spermatophyta</taxon>
        <taxon>Magnoliopsida</taxon>
        <taxon>eudicotyledons</taxon>
        <taxon>Gunneridae</taxon>
        <taxon>Pentapetalae</taxon>
        <taxon>rosids</taxon>
        <taxon>fabids</taxon>
        <taxon>Malpighiales</taxon>
        <taxon>Rhizophoraceae</taxon>
        <taxon>Rhizophora</taxon>
    </lineage>
</organism>
<sequence length="62" mass="6822">MPSPSMLLYKASPIKKILTATYHCDCYRLNKLDHLLLSTTVSSVEPDSLPAISSELQSLGRS</sequence>
<evidence type="ECO:0000313" key="1">
    <source>
        <dbReference type="EMBL" id="MBX47445.1"/>
    </source>
</evidence>
<reference evidence="1" key="1">
    <citation type="submission" date="2018-02" db="EMBL/GenBank/DDBJ databases">
        <title>Rhizophora mucronata_Transcriptome.</title>
        <authorList>
            <person name="Meera S.P."/>
            <person name="Sreeshan A."/>
            <person name="Augustine A."/>
        </authorList>
    </citation>
    <scope>NUCLEOTIDE SEQUENCE</scope>
    <source>
        <tissue evidence="1">Leaf</tissue>
    </source>
</reference>
<proteinExistence type="predicted"/>
<dbReference type="EMBL" id="GGEC01066961">
    <property type="protein sequence ID" value="MBX47445.1"/>
    <property type="molecule type" value="Transcribed_RNA"/>
</dbReference>